<dbReference type="GO" id="GO:0007165">
    <property type="term" value="P:signal transduction"/>
    <property type="evidence" value="ECO:0007669"/>
    <property type="project" value="InterPro"/>
</dbReference>
<dbReference type="Pfam" id="PF01582">
    <property type="entry name" value="TIR"/>
    <property type="match status" value="1"/>
</dbReference>
<dbReference type="InterPro" id="IPR045344">
    <property type="entry name" value="C-JID"/>
</dbReference>
<evidence type="ECO:0000256" key="8">
    <source>
        <dbReference type="SAM" id="MobiDB-lite"/>
    </source>
</evidence>
<feature type="region of interest" description="Disordered" evidence="8">
    <location>
        <begin position="2180"/>
        <end position="2201"/>
    </location>
</feature>
<evidence type="ECO:0000256" key="5">
    <source>
        <dbReference type="ARBA" id="ARBA00022821"/>
    </source>
</evidence>
<dbReference type="SUPFAM" id="SSF52200">
    <property type="entry name" value="Toll/Interleukin receptor TIR domain"/>
    <property type="match status" value="1"/>
</dbReference>
<proteinExistence type="predicted"/>
<sequence>MALVDMETDSSSFPSSSSSAVARWNYDVFLSFRGEDTRYNFVGHLYEALRQKGIHTFKDDKNLDRGKPISPELLKAIEESRFAIVIISKDYASSSWCLDELAHIIHCKKKTGMTILPVFHYVDPSDTRKRTFEQAFIEHEEKGNKESVEKWREALKEVGNVAGFHLKNTRSETEDIKDIMGWISLHLKYDAFPYSTRDLVGIYSRMEELESLLAIGSNDVRFIGVWGMGGMGKTTLARVVYDMVSKEFEAYSFIEDVRENSEKHGLVGLQQKLISDILEETNLKIRDKYDGVLKIRNRLCHRRILLVLDDANKLDQLENLAWEHDWFGPGSRIIITTRDVHMLKTHRVDKTYEVKGLYDKDALQLFCSKAFREEHVPPNDYLVMSKEVLKYAAGLPLALKVLGSFLFGKSTILWRSALERIKENPKKEVFNVLQISFDGLDDLDKEIFLHIACFFNHKKKDHVAEVLDSLGLHPDIGLQELIDKSLLKIDDGGILRMHDLLEEMGKNIVCQECPNDCGKRSRLWRYEDIENVLKKNKGIERVQAMHILRNYDDEVKETCWSPEAILQMYNLKFLSIDGIFHVPQHLPNSLRVLCWRYYPSNSLPSTFQLDELVMLHLPWSRIEQLWIGLKNFDKLKFIDLSGSGLIISPDFTGVLNLEKLTLSYCKNLCELHPSVGLLKKLVLLDLNSCSNLMCFPSTICSLNSLQRLDLCGCSNFDNLLENLGNLKGLYDLDLSGTAIKELSSSIEGLTTLNSLTLGGCDNLVCLPSTICSLSSLRRLNLCGCSNFDNLPENLGNLKGLYDLDLSGTAIKELPSSIEGLTTLNSLTLGGCEDLVCLPSTICSLNSLRRLHLCGCSNFDNLPENLGNLKGLYDLDLCGTAIKELPSSIEGLTTLNSLTLGGCEDLVCLPSTICSLNSLRHLHLRGCSDFDNLPENLGNLKGLYDLDLCGTAIKELPSSIEGLTTLNSLTLEDCEDLVCLPSTICSLNSLRRLNLRGCSDFDNLPENLGNLKGLYDLDLSGTGIKELPSSIEGLTTLNSLTLEDCEDLVCLPSTICSLSSLQHLNLCGCSNFDNLPENLGNLKRLYDLDLCGTAIKEFPSSIEGLTTLNSLTLKDCEDLVCLPSTVCSLSSLQRLNLHGCSDFDNLPENLGNLKRLYDLDLSGTGIKEFPSSIEGLTTLNSLTLRDCKNLVCLPSTIWSLSSLQRLNLCGCSNFDNLPENLGNLKRLCELDLSGTGIKEFPSSIEGLTTLNSLTLRDCKNLVCLPSTIWSLSSLQRLNLRGCSNFDNLSENLGNLKRLCELDLSGTAIKEFPSSIEGLTTLNSLTLRDCKNLVCLPSTICSLSSLQRLNLRGCSNFDNLSENLGNLKGLFDLDLSGTAIKEFPSSIEGLTTLNSLTLEDCKDLVCLPSTICSLSSLRRLNLCGCSNFDNLPENLGNLKRLCELDLSGTGIKEFPSSIEGLTTLNSLTLRDCKNLVCLPSTICSLSSLQRLNLCGCSNFDNLLENLGNLKRLYDLDLSGTAIKEFPSSIEGLTTLYSLTLQYCKNLVCLPSTICSLSSLQRLNLCGCSNFDNLLENLGNLKRLYDLDLSGTAIKEFPSSIEGLTTLYSLTLQYCKNLVCLPSTICSLSWLRRLNLCGCSNFDNLPENLGNLKRLCELDLSGTAIKEFPSSIEGLTTLNSLTLRDCKNLVCLPSTICSLSSLRCLNLCGCSNFDNLLENLGNLKQNSWIIEGLRMLDLSKTAIEEMPSSIGCLINLTALTLRYCINLVHLPSTICSLKLLKSLDLFGCLKFDNLPENIGNMEGLELLNLCWTAIKEVPSSIVLLKKLKQLHIHGWKLSEFYSQPASPESMEPLWISLSYLPTNPTMEKILLPSFIYSSLQTSPVPVGLSLPSLSGLQSLTNLNLSHCDLWSIPNDIGCLSSLEYLDLSGNNFFSLPESMFQLSNLRKLYLEGCASLQSLENVPSTIDSVIADDCTSLERLPELQFYLFRSDRTYLQFLFFNCFKLVDNNMLRGANNILQGQSGTLPKKLKIIIPGSEIPKYFNHECMGHELKVQVPSNWSNAPIGIAFCVVFVPNKWRECPRDWELSFIIDGFPMNEGEISGSRKEYGTIESHHLWLTYSSYRNGFHPLMITASSQNLEVEKFGVRFIYGQDIENPSKTMAQCINNSSFVIHHDIDDSIAEGSANKQSHDEDDDGAGPSGECCSIVEPPPKRIQRLGGFMADSEDSSQREFIDYFAMEGENQTSKKLESIHEGSSYQDIEDLNLTMAQSSNNSCTLCEGLVKSIVILNNLAAEGSKNKQNCHEDDEAGPSGEGHSNEEPQPNWIYEVGEFMADSKESSQREIFDFFSMEGEYQMSKTLESIHGGKRDSYQDIEDPNQPMTHRNKQSCDEDDGVGPSGEGYSIDEPHPKTTWMHG</sequence>
<organism evidence="10 11">
    <name type="scientific">Quercus lobata</name>
    <name type="common">Valley oak</name>
    <dbReference type="NCBI Taxonomy" id="97700"/>
    <lineage>
        <taxon>Eukaryota</taxon>
        <taxon>Viridiplantae</taxon>
        <taxon>Streptophyta</taxon>
        <taxon>Embryophyta</taxon>
        <taxon>Tracheophyta</taxon>
        <taxon>Spermatophyta</taxon>
        <taxon>Magnoliopsida</taxon>
        <taxon>eudicotyledons</taxon>
        <taxon>Gunneridae</taxon>
        <taxon>Pentapetalae</taxon>
        <taxon>rosids</taxon>
        <taxon>fabids</taxon>
        <taxon>Fagales</taxon>
        <taxon>Fagaceae</taxon>
        <taxon>Quercus</taxon>
    </lineage>
</organism>
<dbReference type="Proteomes" id="UP000594261">
    <property type="component" value="Chromosome 7"/>
</dbReference>
<feature type="domain" description="TIR" evidence="9">
    <location>
        <begin position="24"/>
        <end position="187"/>
    </location>
</feature>
<dbReference type="SMART" id="SM00255">
    <property type="entry name" value="TIR"/>
    <property type="match status" value="1"/>
</dbReference>
<keyword evidence="6" id="KW-0520">NAD</keyword>
<dbReference type="EnsemblPlants" id="QL07p006120:mrna">
    <property type="protein sequence ID" value="QL07p006120:mrna"/>
    <property type="gene ID" value="QL07p006120"/>
</dbReference>
<dbReference type="SUPFAM" id="SSF52540">
    <property type="entry name" value="P-loop containing nucleoside triphosphate hydrolases"/>
    <property type="match status" value="1"/>
</dbReference>
<dbReference type="GO" id="GO:0061809">
    <property type="term" value="F:NAD+ nucleosidase activity, cyclic ADP-ribose generating"/>
    <property type="evidence" value="ECO:0007669"/>
    <property type="project" value="UniProtKB-EC"/>
</dbReference>
<keyword evidence="3" id="KW-0677">Repeat</keyword>
<dbReference type="InterPro" id="IPR050715">
    <property type="entry name" value="LRR-SigEffector_domain"/>
</dbReference>
<dbReference type="SMART" id="SM00365">
    <property type="entry name" value="LRR_SD22"/>
    <property type="match status" value="13"/>
</dbReference>
<dbReference type="SUPFAM" id="SSF52058">
    <property type="entry name" value="L domain-like"/>
    <property type="match status" value="3"/>
</dbReference>
<dbReference type="Pfam" id="PF20160">
    <property type="entry name" value="C-JID"/>
    <property type="match status" value="1"/>
</dbReference>
<dbReference type="InterPro" id="IPR002182">
    <property type="entry name" value="NB-ARC"/>
</dbReference>
<accession>A0A7N2M322</accession>
<dbReference type="EC" id="3.2.2.6" evidence="1"/>
<dbReference type="InterPro" id="IPR006553">
    <property type="entry name" value="Leu-rich_rpt_Cys-con_subtyp"/>
</dbReference>
<feature type="region of interest" description="Disordered" evidence="8">
    <location>
        <begin position="2358"/>
        <end position="2411"/>
    </location>
</feature>
<dbReference type="InParanoid" id="A0A7N2M322"/>
<dbReference type="PANTHER" id="PTHR45752:SF195">
    <property type="entry name" value="LEUCINE-RICH REPEAT (LRR) FAMILY PROTEIN-RELATED"/>
    <property type="match status" value="1"/>
</dbReference>
<dbReference type="Gramene" id="QL07p006120:mrna">
    <property type="protein sequence ID" value="QL07p006120:mrna"/>
    <property type="gene ID" value="QL07p006120"/>
</dbReference>
<dbReference type="InterPro" id="IPR027417">
    <property type="entry name" value="P-loop_NTPase"/>
</dbReference>
<dbReference type="PROSITE" id="PS50104">
    <property type="entry name" value="TIR"/>
    <property type="match status" value="1"/>
</dbReference>
<evidence type="ECO:0000313" key="10">
    <source>
        <dbReference type="EnsemblPlants" id="QL07p006120:mrna"/>
    </source>
</evidence>
<dbReference type="InterPro" id="IPR058192">
    <property type="entry name" value="WHD_ROQ1-like"/>
</dbReference>
<keyword evidence="2" id="KW-0433">Leucine-rich repeat</keyword>
<dbReference type="InterPro" id="IPR001611">
    <property type="entry name" value="Leu-rich_rpt"/>
</dbReference>
<evidence type="ECO:0000256" key="1">
    <source>
        <dbReference type="ARBA" id="ARBA00011982"/>
    </source>
</evidence>
<evidence type="ECO:0000313" key="11">
    <source>
        <dbReference type="Proteomes" id="UP000594261"/>
    </source>
</evidence>
<name>A0A7N2M322_QUELO</name>
<comment type="catalytic activity">
    <reaction evidence="7">
        <text>NAD(+) + H2O = ADP-D-ribose + nicotinamide + H(+)</text>
        <dbReference type="Rhea" id="RHEA:16301"/>
        <dbReference type="ChEBI" id="CHEBI:15377"/>
        <dbReference type="ChEBI" id="CHEBI:15378"/>
        <dbReference type="ChEBI" id="CHEBI:17154"/>
        <dbReference type="ChEBI" id="CHEBI:57540"/>
        <dbReference type="ChEBI" id="CHEBI:57967"/>
        <dbReference type="EC" id="3.2.2.6"/>
    </reaction>
    <physiologicalReaction direction="left-to-right" evidence="7">
        <dbReference type="Rhea" id="RHEA:16302"/>
    </physiologicalReaction>
</comment>
<dbReference type="PROSITE" id="PS51450">
    <property type="entry name" value="LRR"/>
    <property type="match status" value="2"/>
</dbReference>
<dbReference type="Gene3D" id="3.40.50.300">
    <property type="entry name" value="P-loop containing nucleotide triphosphate hydrolases"/>
    <property type="match status" value="1"/>
</dbReference>
<dbReference type="InterPro" id="IPR003591">
    <property type="entry name" value="Leu-rich_rpt_typical-subtyp"/>
</dbReference>
<protein>
    <recommendedName>
        <fullName evidence="1">ADP-ribosyl cyclase/cyclic ADP-ribose hydrolase</fullName>
        <ecNumber evidence="1">3.2.2.6</ecNumber>
    </recommendedName>
</protein>
<dbReference type="Pfam" id="PF00931">
    <property type="entry name" value="NB-ARC"/>
    <property type="match status" value="1"/>
</dbReference>
<keyword evidence="11" id="KW-1185">Reference proteome</keyword>
<dbReference type="Pfam" id="PF13855">
    <property type="entry name" value="LRR_8"/>
    <property type="match status" value="1"/>
</dbReference>
<dbReference type="Pfam" id="PF23282">
    <property type="entry name" value="WHD_ROQ1"/>
    <property type="match status" value="1"/>
</dbReference>
<dbReference type="SUPFAM" id="SSF52047">
    <property type="entry name" value="RNI-like"/>
    <property type="match status" value="2"/>
</dbReference>
<dbReference type="InterPro" id="IPR055414">
    <property type="entry name" value="LRR_R13L4/SHOC2-like"/>
</dbReference>
<reference evidence="10 11" key="1">
    <citation type="journal article" date="2016" name="G3 (Bethesda)">
        <title>First Draft Assembly and Annotation of the Genome of a California Endemic Oak Quercus lobata Nee (Fagaceae).</title>
        <authorList>
            <person name="Sork V.L."/>
            <person name="Fitz-Gibbon S.T."/>
            <person name="Puiu D."/>
            <person name="Crepeau M."/>
            <person name="Gugger P.F."/>
            <person name="Sherman R."/>
            <person name="Stevens K."/>
            <person name="Langley C.H."/>
            <person name="Pellegrini M."/>
            <person name="Salzberg S.L."/>
        </authorList>
    </citation>
    <scope>NUCLEOTIDE SEQUENCE [LARGE SCALE GENOMIC DNA]</scope>
    <source>
        <strain evidence="10 11">cv. SW786</strain>
    </source>
</reference>
<dbReference type="FunFam" id="3.40.50.10140:FF:000007">
    <property type="entry name" value="Disease resistance protein (TIR-NBS-LRR class)"/>
    <property type="match status" value="1"/>
</dbReference>
<evidence type="ECO:0000259" key="9">
    <source>
        <dbReference type="PROSITE" id="PS50104"/>
    </source>
</evidence>
<keyword evidence="4" id="KW-0378">Hydrolase</keyword>
<dbReference type="PRINTS" id="PR00364">
    <property type="entry name" value="DISEASERSIST"/>
</dbReference>
<evidence type="ECO:0000256" key="4">
    <source>
        <dbReference type="ARBA" id="ARBA00022801"/>
    </source>
</evidence>
<dbReference type="OMA" id="NMNGCTS"/>
<dbReference type="InterPro" id="IPR000157">
    <property type="entry name" value="TIR_dom"/>
</dbReference>
<evidence type="ECO:0000256" key="7">
    <source>
        <dbReference type="ARBA" id="ARBA00047304"/>
    </source>
</evidence>
<dbReference type="Gene3D" id="3.80.10.10">
    <property type="entry name" value="Ribonuclease Inhibitor"/>
    <property type="match status" value="8"/>
</dbReference>
<dbReference type="PANTHER" id="PTHR45752">
    <property type="entry name" value="LEUCINE-RICH REPEAT-CONTAINING"/>
    <property type="match status" value="1"/>
</dbReference>
<dbReference type="GO" id="GO:0006952">
    <property type="term" value="P:defense response"/>
    <property type="evidence" value="ECO:0007669"/>
    <property type="project" value="UniProtKB-KW"/>
</dbReference>
<dbReference type="Gene3D" id="3.40.50.10140">
    <property type="entry name" value="Toll/interleukin-1 receptor homology (TIR) domain"/>
    <property type="match status" value="1"/>
</dbReference>
<evidence type="ECO:0000256" key="2">
    <source>
        <dbReference type="ARBA" id="ARBA00022614"/>
    </source>
</evidence>
<dbReference type="InterPro" id="IPR042197">
    <property type="entry name" value="Apaf_helical"/>
</dbReference>
<evidence type="ECO:0000256" key="3">
    <source>
        <dbReference type="ARBA" id="ARBA00022737"/>
    </source>
</evidence>
<reference evidence="10" key="2">
    <citation type="submission" date="2021-01" db="UniProtKB">
        <authorList>
            <consortium name="EnsemblPlants"/>
        </authorList>
    </citation>
    <scope>IDENTIFICATION</scope>
</reference>
<dbReference type="InterPro" id="IPR032675">
    <property type="entry name" value="LRR_dom_sf"/>
</dbReference>
<evidence type="ECO:0000256" key="6">
    <source>
        <dbReference type="ARBA" id="ARBA00023027"/>
    </source>
</evidence>
<dbReference type="Gene3D" id="1.10.8.430">
    <property type="entry name" value="Helical domain of apoptotic protease-activating factors"/>
    <property type="match status" value="1"/>
</dbReference>
<keyword evidence="5" id="KW-0611">Plant defense</keyword>
<dbReference type="Pfam" id="PF23598">
    <property type="entry name" value="LRR_14"/>
    <property type="match status" value="5"/>
</dbReference>
<dbReference type="SMART" id="SM00369">
    <property type="entry name" value="LRR_TYP"/>
    <property type="match status" value="18"/>
</dbReference>
<dbReference type="EMBL" id="LRBV02000007">
    <property type="status" value="NOT_ANNOTATED_CDS"/>
    <property type="molecule type" value="Genomic_DNA"/>
</dbReference>
<dbReference type="InterPro" id="IPR035897">
    <property type="entry name" value="Toll_tir_struct_dom_sf"/>
</dbReference>
<feature type="region of interest" description="Disordered" evidence="8">
    <location>
        <begin position="2293"/>
        <end position="2317"/>
    </location>
</feature>
<dbReference type="GO" id="GO:0043531">
    <property type="term" value="F:ADP binding"/>
    <property type="evidence" value="ECO:0007669"/>
    <property type="project" value="InterPro"/>
</dbReference>
<dbReference type="SMART" id="SM00367">
    <property type="entry name" value="LRR_CC"/>
    <property type="match status" value="11"/>
</dbReference>